<reference evidence="1" key="1">
    <citation type="submission" date="2023-05" db="EMBL/GenBank/DDBJ databases">
        <authorList>
            <consortium name="ELIXIR-Norway"/>
        </authorList>
    </citation>
    <scope>NUCLEOTIDE SEQUENCE</scope>
</reference>
<organism evidence="1 2">
    <name type="scientific">Rangifer tarandus platyrhynchus</name>
    <name type="common">Svalbard reindeer</name>
    <dbReference type="NCBI Taxonomy" id="3082113"/>
    <lineage>
        <taxon>Eukaryota</taxon>
        <taxon>Metazoa</taxon>
        <taxon>Chordata</taxon>
        <taxon>Craniata</taxon>
        <taxon>Vertebrata</taxon>
        <taxon>Euteleostomi</taxon>
        <taxon>Mammalia</taxon>
        <taxon>Eutheria</taxon>
        <taxon>Laurasiatheria</taxon>
        <taxon>Artiodactyla</taxon>
        <taxon>Ruminantia</taxon>
        <taxon>Pecora</taxon>
        <taxon>Cervidae</taxon>
        <taxon>Odocoileinae</taxon>
        <taxon>Rangifer</taxon>
    </lineage>
</organism>
<dbReference type="Proteomes" id="UP001162501">
    <property type="component" value="Chromosome 26"/>
</dbReference>
<protein>
    <submittedName>
        <fullName evidence="1">Uncharacterized protein</fullName>
    </submittedName>
</protein>
<dbReference type="EMBL" id="OX596110">
    <property type="protein sequence ID" value="CAI9703922.1"/>
    <property type="molecule type" value="Genomic_DNA"/>
</dbReference>
<accession>A0ACB0ESZ7</accession>
<name>A0ACB0ESZ7_RANTA</name>
<proteinExistence type="predicted"/>
<gene>
    <name evidence="1" type="ORF">MRATA1EN3_LOCUS15135</name>
</gene>
<evidence type="ECO:0000313" key="2">
    <source>
        <dbReference type="Proteomes" id="UP001162501"/>
    </source>
</evidence>
<sequence length="101" mass="10535">MKLHCRCSVGPSEELVDSEALRPRDAKLCKGKPRAASGSCFNPSPSGTRCGSSGRADRACLRGRGPRGLRSACSRSGKPGNRGAQLGRRSRSYSVPGGFAA</sequence>
<evidence type="ECO:0000313" key="1">
    <source>
        <dbReference type="EMBL" id="CAI9703922.1"/>
    </source>
</evidence>